<evidence type="ECO:0000256" key="6">
    <source>
        <dbReference type="SAM" id="SignalP"/>
    </source>
</evidence>
<gene>
    <name evidence="9" type="ORF">DF947_04480</name>
</gene>
<dbReference type="InterPro" id="IPR029058">
    <property type="entry name" value="AB_hydrolase_fold"/>
</dbReference>
<evidence type="ECO:0000256" key="4">
    <source>
        <dbReference type="ARBA" id="ARBA00022801"/>
    </source>
</evidence>
<evidence type="ECO:0000313" key="10">
    <source>
        <dbReference type="Proteomes" id="UP000245391"/>
    </source>
</evidence>
<dbReference type="InterPro" id="IPR001375">
    <property type="entry name" value="Peptidase_S9_cat"/>
</dbReference>
<dbReference type="PRINTS" id="PR00862">
    <property type="entry name" value="PROLIGOPTASE"/>
</dbReference>
<dbReference type="PANTHER" id="PTHR42881:SF2">
    <property type="entry name" value="PROLYL ENDOPEPTIDASE"/>
    <property type="match status" value="1"/>
</dbReference>
<comment type="catalytic activity">
    <reaction evidence="1">
        <text>Hydrolysis of Pro-|-Xaa &gt;&gt; Ala-|-Xaa in oligopeptides.</text>
        <dbReference type="EC" id="3.4.21.26"/>
    </reaction>
</comment>
<dbReference type="GO" id="GO:0006508">
    <property type="term" value="P:proteolysis"/>
    <property type="evidence" value="ECO:0007669"/>
    <property type="project" value="UniProtKB-KW"/>
</dbReference>
<name>A0A317F3W9_9SPHI</name>
<dbReference type="EC" id="3.4.21.26" evidence="2"/>
<organism evidence="9 10">
    <name type="scientific">Pedobacter paludis</name>
    <dbReference type="NCBI Taxonomy" id="2203212"/>
    <lineage>
        <taxon>Bacteria</taxon>
        <taxon>Pseudomonadati</taxon>
        <taxon>Bacteroidota</taxon>
        <taxon>Sphingobacteriia</taxon>
        <taxon>Sphingobacteriales</taxon>
        <taxon>Sphingobacteriaceae</taxon>
        <taxon>Pedobacter</taxon>
    </lineage>
</organism>
<dbReference type="AlphaFoldDB" id="A0A317F3W9"/>
<reference evidence="10" key="1">
    <citation type="submission" date="2018-05" db="EMBL/GenBank/DDBJ databases">
        <title>Pedobacter paludis sp. nov., isolated from wetland soil.</title>
        <authorList>
            <person name="Zhang Y."/>
        </authorList>
    </citation>
    <scope>NUCLEOTIDE SEQUENCE [LARGE SCALE GENOMIC DNA]</scope>
    <source>
        <strain evidence="10">R-8</strain>
    </source>
</reference>
<accession>A0A317F3W9</accession>
<evidence type="ECO:0000256" key="2">
    <source>
        <dbReference type="ARBA" id="ARBA00011897"/>
    </source>
</evidence>
<evidence type="ECO:0000256" key="3">
    <source>
        <dbReference type="ARBA" id="ARBA00022670"/>
    </source>
</evidence>
<dbReference type="InterPro" id="IPR023302">
    <property type="entry name" value="Pept_S9A_N"/>
</dbReference>
<evidence type="ECO:0000259" key="8">
    <source>
        <dbReference type="Pfam" id="PF02897"/>
    </source>
</evidence>
<dbReference type="EMBL" id="QGNY01000001">
    <property type="protein sequence ID" value="PWS33871.1"/>
    <property type="molecule type" value="Genomic_DNA"/>
</dbReference>
<proteinExistence type="predicted"/>
<dbReference type="GO" id="GO:0005829">
    <property type="term" value="C:cytosol"/>
    <property type="evidence" value="ECO:0007669"/>
    <property type="project" value="TreeGrafter"/>
</dbReference>
<evidence type="ECO:0000313" key="9">
    <source>
        <dbReference type="EMBL" id="PWS33871.1"/>
    </source>
</evidence>
<dbReference type="Gene3D" id="2.130.10.120">
    <property type="entry name" value="Prolyl oligopeptidase, N-terminal domain"/>
    <property type="match status" value="1"/>
</dbReference>
<feature type="signal peptide" evidence="6">
    <location>
        <begin position="1"/>
        <end position="22"/>
    </location>
</feature>
<protein>
    <recommendedName>
        <fullName evidence="2">prolyl oligopeptidase</fullName>
        <ecNumber evidence="2">3.4.21.26</ecNumber>
    </recommendedName>
</protein>
<feature type="domain" description="Peptidase S9A N-terminal" evidence="8">
    <location>
        <begin position="29"/>
        <end position="430"/>
    </location>
</feature>
<dbReference type="OrthoDB" id="9801421at2"/>
<dbReference type="Gene3D" id="3.40.50.1820">
    <property type="entry name" value="alpha/beta hydrolase"/>
    <property type="match status" value="1"/>
</dbReference>
<dbReference type="SUPFAM" id="SSF53474">
    <property type="entry name" value="alpha/beta-Hydrolases"/>
    <property type="match status" value="1"/>
</dbReference>
<dbReference type="RefSeq" id="WP_109928451.1">
    <property type="nucleotide sequence ID" value="NZ_QGNY01000001.1"/>
</dbReference>
<keyword evidence="3" id="KW-0645">Protease</keyword>
<dbReference type="PANTHER" id="PTHR42881">
    <property type="entry name" value="PROLYL ENDOPEPTIDASE"/>
    <property type="match status" value="1"/>
</dbReference>
<keyword evidence="5" id="KW-0720">Serine protease</keyword>
<evidence type="ECO:0000259" key="7">
    <source>
        <dbReference type="Pfam" id="PF00326"/>
    </source>
</evidence>
<dbReference type="InterPro" id="IPR051167">
    <property type="entry name" value="Prolyl_oligopep/macrocyclase"/>
</dbReference>
<dbReference type="Proteomes" id="UP000245391">
    <property type="component" value="Unassembled WGS sequence"/>
</dbReference>
<keyword evidence="6" id="KW-0732">Signal</keyword>
<dbReference type="GO" id="GO:0070012">
    <property type="term" value="F:oligopeptidase activity"/>
    <property type="evidence" value="ECO:0007669"/>
    <property type="project" value="TreeGrafter"/>
</dbReference>
<keyword evidence="10" id="KW-1185">Reference proteome</keyword>
<feature type="chain" id="PRO_5016252772" description="prolyl oligopeptidase" evidence="6">
    <location>
        <begin position="23"/>
        <end position="714"/>
    </location>
</feature>
<dbReference type="GO" id="GO:0004252">
    <property type="term" value="F:serine-type endopeptidase activity"/>
    <property type="evidence" value="ECO:0007669"/>
    <property type="project" value="UniProtKB-EC"/>
</dbReference>
<dbReference type="Pfam" id="PF02897">
    <property type="entry name" value="Peptidase_S9_N"/>
    <property type="match status" value="1"/>
</dbReference>
<dbReference type="SUPFAM" id="SSF50993">
    <property type="entry name" value="Peptidase/esterase 'gauge' domain"/>
    <property type="match status" value="1"/>
</dbReference>
<comment type="caution">
    <text evidence="9">The sequence shown here is derived from an EMBL/GenBank/DDBJ whole genome shotgun (WGS) entry which is preliminary data.</text>
</comment>
<feature type="domain" description="Peptidase S9 prolyl oligopeptidase catalytic" evidence="7">
    <location>
        <begin position="496"/>
        <end position="707"/>
    </location>
</feature>
<keyword evidence="4" id="KW-0378">Hydrolase</keyword>
<evidence type="ECO:0000256" key="5">
    <source>
        <dbReference type="ARBA" id="ARBA00022825"/>
    </source>
</evidence>
<dbReference type="InterPro" id="IPR002470">
    <property type="entry name" value="Peptidase_S9A"/>
</dbReference>
<sequence>MKCFLQCLTISALVFLSNPSFSQETLPKPRKQPVTDTYFGTKVVDDYRWLEDLNNQEVKDWYKAQGAYTDQLLARIPGRDSLIATLVQYDKLQPARYGIVKRKAGRYFFRKTMPGENVGKLYYKDGETGPEVLIFDPLTYTADKKYAISDFLPSDDGKKVIISMASGGGEISTLRIYDIASKSFLPDQISPVREEMAWTPDGKGIIYTRLNSDNPFDTNFQMHTVSRYHELGTAQEKDKALLSSASQPELNISKTEIPGVYFTNDGQYLIGNLTTVDLRMHIVIAPATDLLKPKISWRNLVVREDSVAQIEVIHGQLLLYSLKGTSNGRILMTSIKNPDIKNAKVVVPEGKKIYSIASCKDYLLITKDDVVRSYLETFEVATEKINVVQSPVVGINGFFSYDPVTNDCYVLSISWLQPPSGINYNAAKKTFTKSPFDVPANYPGLQDLVVEEIEIPGHDGVQVPLSIMYRKGFKKDGQSVCFMTGYGAYGFSAVPHFDTKYLALLNKGVVLAVTHPRGGSEKGLEWYKAGFKTTKPNTWKDFISSGEYLIKNGYTSASHLIGEGTSAGGILIGRAITERPDLFAAAISNVGVSNVLRFELTPNADNIAEFGTFTNPVEAKALIEMDALGHVKAGTKYPAVIAVGGMNDPRVIVWQPGKFVAALQNSSSSGKPVVMQVNYDNGHYTEDKTVTFRNFANMYTFALWQAGHPDFQLK</sequence>
<dbReference type="Pfam" id="PF00326">
    <property type="entry name" value="Peptidase_S9"/>
    <property type="match status" value="1"/>
</dbReference>
<evidence type="ECO:0000256" key="1">
    <source>
        <dbReference type="ARBA" id="ARBA00001070"/>
    </source>
</evidence>